<reference evidence="3" key="1">
    <citation type="journal article" date="2019" name="Int. J. Syst. Evol. Microbiol.">
        <title>The Global Catalogue of Microorganisms (GCM) 10K type strain sequencing project: providing services to taxonomists for standard genome sequencing and annotation.</title>
        <authorList>
            <consortium name="The Broad Institute Genomics Platform"/>
            <consortium name="The Broad Institute Genome Sequencing Center for Infectious Disease"/>
            <person name="Wu L."/>
            <person name="Ma J."/>
        </authorList>
    </citation>
    <scope>NUCLEOTIDE SEQUENCE [LARGE SCALE GENOMIC DNA]</scope>
    <source>
        <strain evidence="3">JCM 17705</strain>
    </source>
</reference>
<evidence type="ECO:0000256" key="1">
    <source>
        <dbReference type="SAM" id="Phobius"/>
    </source>
</evidence>
<proteinExistence type="predicted"/>
<evidence type="ECO:0000313" key="2">
    <source>
        <dbReference type="EMBL" id="GAA4314797.1"/>
    </source>
</evidence>
<evidence type="ECO:0000313" key="3">
    <source>
        <dbReference type="Proteomes" id="UP001500582"/>
    </source>
</evidence>
<keyword evidence="3" id="KW-1185">Reference proteome</keyword>
<protein>
    <recommendedName>
        <fullName evidence="4">DUF4199 domain-containing protein</fullName>
    </recommendedName>
</protein>
<organism evidence="2 3">
    <name type="scientific">Mucilaginibacter gynuensis</name>
    <dbReference type="NCBI Taxonomy" id="1302236"/>
    <lineage>
        <taxon>Bacteria</taxon>
        <taxon>Pseudomonadati</taxon>
        <taxon>Bacteroidota</taxon>
        <taxon>Sphingobacteriia</taxon>
        <taxon>Sphingobacteriales</taxon>
        <taxon>Sphingobacteriaceae</taxon>
        <taxon>Mucilaginibacter</taxon>
    </lineage>
</organism>
<keyword evidence="1" id="KW-0812">Transmembrane</keyword>
<dbReference type="InterPro" id="IPR025250">
    <property type="entry name" value="DUF4199"/>
</dbReference>
<sequence length="178" mass="19814">MKKNVIVFGLIAGVIVSVWMAITTLNCHDSKTFDPGNSMVLGYASMLLAFSLIFVAVKNYRDKYNGGVVSFGKAFKIGFFIALIASTMYVLVWQVEFFFFVPDFAEKLSEYTIKKMQHDGSSAAQIAAQRISMANFNQKYKNPLFNMLITYVEILPLGLIVTLISALILKRKKGAVAV</sequence>
<comment type="caution">
    <text evidence="2">The sequence shown here is derived from an EMBL/GenBank/DDBJ whole genome shotgun (WGS) entry which is preliminary data.</text>
</comment>
<gene>
    <name evidence="2" type="ORF">GCM10023149_11080</name>
</gene>
<accession>A0ABP8G0Z0</accession>
<dbReference type="Proteomes" id="UP001500582">
    <property type="component" value="Unassembled WGS sequence"/>
</dbReference>
<dbReference type="RefSeq" id="WP_345210012.1">
    <property type="nucleotide sequence ID" value="NZ_BAABFT010000002.1"/>
</dbReference>
<keyword evidence="1" id="KW-0472">Membrane</keyword>
<dbReference type="EMBL" id="BAABFT010000002">
    <property type="protein sequence ID" value="GAA4314797.1"/>
    <property type="molecule type" value="Genomic_DNA"/>
</dbReference>
<keyword evidence="1" id="KW-1133">Transmembrane helix</keyword>
<evidence type="ECO:0008006" key="4">
    <source>
        <dbReference type="Google" id="ProtNLM"/>
    </source>
</evidence>
<feature type="transmembrane region" description="Helical" evidence="1">
    <location>
        <begin position="77"/>
        <end position="101"/>
    </location>
</feature>
<feature type="transmembrane region" description="Helical" evidence="1">
    <location>
        <begin position="36"/>
        <end position="57"/>
    </location>
</feature>
<name>A0ABP8G0Z0_9SPHI</name>
<dbReference type="Pfam" id="PF13858">
    <property type="entry name" value="DUF4199"/>
    <property type="match status" value="1"/>
</dbReference>
<feature type="transmembrane region" description="Helical" evidence="1">
    <location>
        <begin position="148"/>
        <end position="169"/>
    </location>
</feature>